<comment type="caution">
    <text evidence="1">The sequence shown here is derived from an EMBL/GenBank/DDBJ whole genome shotgun (WGS) entry which is preliminary data.</text>
</comment>
<dbReference type="KEGG" id="plum:A4R40_20230"/>
<name>A0A6L9JPX0_PHOLM</name>
<dbReference type="RefSeq" id="WP_041380352.1">
    <property type="nucleotide sequence ID" value="NZ_CAWMTZ010000263.1"/>
</dbReference>
<protein>
    <submittedName>
        <fullName evidence="1">Uncharacterized protein</fullName>
    </submittedName>
</protein>
<dbReference type="AlphaFoldDB" id="A0A6L9JPX0"/>
<dbReference type="Proteomes" id="UP000479300">
    <property type="component" value="Unassembled WGS sequence"/>
</dbReference>
<sequence length="60" mass="7150">MIKDFLKQVKKLGTILILEEKTSGKMAFKSINRIKKIFSNKRFCMTERRFPKMKIIVKKS</sequence>
<proteinExistence type="predicted"/>
<dbReference type="EMBL" id="WSFA01000078">
    <property type="protein sequence ID" value="NDL41327.1"/>
    <property type="molecule type" value="Genomic_DNA"/>
</dbReference>
<gene>
    <name evidence="1" type="ORF">GPY51_21890</name>
</gene>
<accession>A0A6L9JPX0</accession>
<evidence type="ECO:0000313" key="1">
    <source>
        <dbReference type="EMBL" id="NDL41327.1"/>
    </source>
</evidence>
<reference evidence="1 2" key="1">
    <citation type="submission" date="2019-12" db="EMBL/GenBank/DDBJ databases">
        <title>Engineering Photorhabdus to improve their lethality against agricultural pests.</title>
        <authorList>
            <person name="Machado R.A.R."/>
        </authorList>
    </citation>
    <scope>NUCLEOTIDE SEQUENCE [LARGE SCALE GENOMIC DNA]</scope>
    <source>
        <strain evidence="1 2">EN01</strain>
    </source>
</reference>
<evidence type="ECO:0000313" key="2">
    <source>
        <dbReference type="Proteomes" id="UP000479300"/>
    </source>
</evidence>
<organism evidence="1 2">
    <name type="scientific">Photorhabdus laumondii subsp. laumondii</name>
    <name type="common">Photorhabdus luminescens subsp. laumondii</name>
    <dbReference type="NCBI Taxonomy" id="141679"/>
    <lineage>
        <taxon>Bacteria</taxon>
        <taxon>Pseudomonadati</taxon>
        <taxon>Pseudomonadota</taxon>
        <taxon>Gammaproteobacteria</taxon>
        <taxon>Enterobacterales</taxon>
        <taxon>Morganellaceae</taxon>
        <taxon>Photorhabdus</taxon>
    </lineage>
</organism>